<accession>A0A813G8U7</accession>
<feature type="compositionally biased region" description="Basic and acidic residues" evidence="1">
    <location>
        <begin position="213"/>
        <end position="223"/>
    </location>
</feature>
<gene>
    <name evidence="2" type="ORF">PGLA1383_LOCUS36726</name>
</gene>
<evidence type="ECO:0000313" key="2">
    <source>
        <dbReference type="EMBL" id="CAE8619132.1"/>
    </source>
</evidence>
<feature type="compositionally biased region" description="Basic and acidic residues" evidence="1">
    <location>
        <begin position="190"/>
        <end position="200"/>
    </location>
</feature>
<dbReference type="Proteomes" id="UP000654075">
    <property type="component" value="Unassembled WGS sequence"/>
</dbReference>
<organism evidence="2 3">
    <name type="scientific">Polarella glacialis</name>
    <name type="common">Dinoflagellate</name>
    <dbReference type="NCBI Taxonomy" id="89957"/>
    <lineage>
        <taxon>Eukaryota</taxon>
        <taxon>Sar</taxon>
        <taxon>Alveolata</taxon>
        <taxon>Dinophyceae</taxon>
        <taxon>Suessiales</taxon>
        <taxon>Suessiaceae</taxon>
        <taxon>Polarella</taxon>
    </lineage>
</organism>
<dbReference type="EMBL" id="CAJNNV010026848">
    <property type="protein sequence ID" value="CAE8619132.1"/>
    <property type="molecule type" value="Genomic_DNA"/>
</dbReference>
<feature type="compositionally biased region" description="Basic and acidic residues" evidence="1">
    <location>
        <begin position="237"/>
        <end position="246"/>
    </location>
</feature>
<protein>
    <submittedName>
        <fullName evidence="2">Uncharacterized protein</fullName>
    </submittedName>
</protein>
<feature type="region of interest" description="Disordered" evidence="1">
    <location>
        <begin position="103"/>
        <end position="246"/>
    </location>
</feature>
<proteinExistence type="predicted"/>
<feature type="compositionally biased region" description="Acidic residues" evidence="1">
    <location>
        <begin position="112"/>
        <end position="125"/>
    </location>
</feature>
<name>A0A813G8U7_POLGL</name>
<feature type="compositionally biased region" description="Basic and acidic residues" evidence="1">
    <location>
        <begin position="167"/>
        <end position="177"/>
    </location>
</feature>
<comment type="caution">
    <text evidence="2">The sequence shown here is derived from an EMBL/GenBank/DDBJ whole genome shotgun (WGS) entry which is preliminary data.</text>
</comment>
<evidence type="ECO:0000256" key="1">
    <source>
        <dbReference type="SAM" id="MobiDB-lite"/>
    </source>
</evidence>
<feature type="compositionally biased region" description="Basic and acidic residues" evidence="1">
    <location>
        <begin position="144"/>
        <end position="154"/>
    </location>
</feature>
<sequence length="246" mass="27300">SLDDPIRVYRQGGQWWSLDNRRLAAHQLTGQGHIPVQRVYLSHPGGHCSQGPCTIRDEVGWKKSTTNYGENINIQGFGPMWDIPYVPHEIEYEKAKISFQGCGSEESGWINQEDEDEEDPAEEDSVPSLVTLSLSGTEAWPDSDSERGQIRESWPDSDSEGCPPDSDSERGQIRESWPDSDSEGCPPDSDSERRQIRESWPDSDSEGCPPDSDSEHGQIRESCPDSDSEGCPPDSDSEGHGCDCDD</sequence>
<reference evidence="2" key="1">
    <citation type="submission" date="2021-02" db="EMBL/GenBank/DDBJ databases">
        <authorList>
            <person name="Dougan E. K."/>
            <person name="Rhodes N."/>
            <person name="Thang M."/>
            <person name="Chan C."/>
        </authorList>
    </citation>
    <scope>NUCLEOTIDE SEQUENCE</scope>
</reference>
<keyword evidence="3" id="KW-1185">Reference proteome</keyword>
<evidence type="ECO:0000313" key="3">
    <source>
        <dbReference type="Proteomes" id="UP000654075"/>
    </source>
</evidence>
<dbReference type="AlphaFoldDB" id="A0A813G8U7"/>
<feature type="non-terminal residue" evidence="2">
    <location>
        <position position="1"/>
    </location>
</feature>